<dbReference type="GO" id="GO:0061136">
    <property type="term" value="P:regulation of proteasomal protein catabolic process"/>
    <property type="evidence" value="ECO:0007669"/>
    <property type="project" value="TreeGrafter"/>
</dbReference>
<dbReference type="EMBL" id="CAJVRC010000888">
    <property type="protein sequence ID" value="CAG8906355.1"/>
    <property type="molecule type" value="Genomic_DNA"/>
</dbReference>
<dbReference type="InterPro" id="IPR038765">
    <property type="entry name" value="Papain-like_cys_pep_sf"/>
</dbReference>
<protein>
    <recommendedName>
        <fullName evidence="2">ubiquitinyl hydrolase 1</fullName>
        <ecNumber evidence="2">3.4.19.12</ecNumber>
    </recommendedName>
</protein>
<evidence type="ECO:0000256" key="7">
    <source>
        <dbReference type="SAM" id="Coils"/>
    </source>
</evidence>
<evidence type="ECO:0000313" key="11">
    <source>
        <dbReference type="Proteomes" id="UP001154252"/>
    </source>
</evidence>
<feature type="compositionally biased region" description="Polar residues" evidence="8">
    <location>
        <begin position="805"/>
        <end position="821"/>
    </location>
</feature>
<feature type="domain" description="USP" evidence="9">
    <location>
        <begin position="661"/>
        <end position="1239"/>
    </location>
</feature>
<dbReference type="GO" id="GO:0043161">
    <property type="term" value="P:proteasome-mediated ubiquitin-dependent protein catabolic process"/>
    <property type="evidence" value="ECO:0007669"/>
    <property type="project" value="InterPro"/>
</dbReference>
<sequence>MLTPFSINYIGKTAPRLIHDVQLYDPAHYPDTGRNLLSETPPIYPEGYNGPPGFISPEACRHDYVLKEDQTFMSEPEHRRRPGTSSKVSAICTKCRYHLQVVVNYTTHISTFSQKQGKHLHHLVYQSGRQKNGLALPEETPKGQVAETYHYQCSYISCSAMVSLRILSPILSPQSIRLMTDKELLRKRAEEATATYAESMEGMGDPQPLNVLDNLRLYITNALRNPQRSKPISSVNKRFMHSFGVEGAACKELLEFLEFMYNKDTGAWHPPKPTSNAEKPYQDTMRLFLDDLLHELLVLIHLRSASERKGFQIPNLPSSAIPVISCALEAQDCSYIVTLSPRKLRLTSVADPTAMRYKEFEMAHAPFYEDLGLVEDMSSSAVVEAYDRQILTDPGRTPMYLSALKAVGCLRGDQDKEVIDIAVQAAYEQGKYAVEDVVGAYQYFNLHFDDPNLTEDSIIGKFYAFVSSTTQDTEARQQLWRIGDSRGSTRIKAASEDRVSIESLVSKGECVLILTTGVSTVEQANVFLGVEDQTPDDFVMTMYTAKVNDNPLTKELAKRAVALIAESRKSVALNHFINTGEMIAGEMDIGDAYRLLQIPDRTVDDGAIIAAYTICIDENPGDAERYNQALTIIAKQLDSSTLRNMAGVSNEPDRSMGDWPVGLQNIGNTCYLNSLLQFYFSVRPFRELVLDYERFQMDLNDEENLAKKQVGSRKVTKKEVERSQRFLNELRTLFRSMISSSQISVTPGQELARLTLISPSNEAAIRRRSTITATRPEILGDINGAPILGPLGPPQTLLGGRMEPVSSSSQTDPAPIQNSAASDDGSDATLVSDNSMNDAPGLFVEDKENNPPDLDQLSDQAEAGSPQDMNIDTDDVASANVPPSLPPRNVPQVDREKQLKEEVEIGAQQDVTEVINNVLFQSQCAIKPRGIGSDGEQLDQIKDLFYGQTRSYISTEKGTRSKDERWCDVKVDVAHGSRNIYDAIDGAFDIQKISVDNSVAEQFASISQLPPVLQIQVQRVQFDPVKKCSFKSTNHLELLETIYMDRYMDTKNPDVVDRRNQCWEWKASLKRLEARREELLRTKEGAGVDMATLFRRVKTALQDVDSIEHDTETGVGAGVESGSMNAVASTELLDKLECLAHKAETDLQAIDQEIKDTRTMLSSQFADFHNLPYRLYAVFVHHGSVSFGHYYIYIFDFDKKIWRKYNDEYVTEVQNVDEIFKNDSTSNPPTPYFLVYVNDNMKDRLANPVCRVISDNTSELPNLEQATTMEGIQPTSPVPDVNMEPPSYEEASAINGTPGTGNIKSDAETTTWPHPRPATDSQQYW</sequence>
<name>A0A9W4KMQ9_9EURO</name>
<keyword evidence="4" id="KW-0833">Ubl conjugation pathway</keyword>
<evidence type="ECO:0000256" key="6">
    <source>
        <dbReference type="ARBA" id="ARBA00022807"/>
    </source>
</evidence>
<dbReference type="InterPro" id="IPR028889">
    <property type="entry name" value="USP"/>
</dbReference>
<comment type="caution">
    <text evidence="10">The sequence shown here is derived from an EMBL/GenBank/DDBJ whole genome shotgun (WGS) entry which is preliminary data.</text>
</comment>
<comment type="catalytic activity">
    <reaction evidence="1">
        <text>Thiol-dependent hydrolysis of ester, thioester, amide, peptide and isopeptide bonds formed by the C-terminal Gly of ubiquitin (a 76-residue protein attached to proteins as an intracellular targeting signal).</text>
        <dbReference type="EC" id="3.4.19.12"/>
    </reaction>
</comment>
<keyword evidence="6" id="KW-0788">Thiol protease</keyword>
<evidence type="ECO:0000256" key="5">
    <source>
        <dbReference type="ARBA" id="ARBA00022801"/>
    </source>
</evidence>
<keyword evidence="5" id="KW-0378">Hydrolase</keyword>
<dbReference type="Proteomes" id="UP001154252">
    <property type="component" value="Unassembled WGS sequence"/>
</dbReference>
<feature type="compositionally biased region" description="Low complexity" evidence="8">
    <location>
        <begin position="786"/>
        <end position="800"/>
    </location>
</feature>
<dbReference type="SUPFAM" id="SSF54001">
    <property type="entry name" value="Cysteine proteinases"/>
    <property type="match status" value="1"/>
</dbReference>
<keyword evidence="11" id="KW-1185">Reference proteome</keyword>
<gene>
    <name evidence="10" type="ORF">PEGY_LOCUS8478</name>
</gene>
<evidence type="ECO:0000259" key="9">
    <source>
        <dbReference type="PROSITE" id="PS50235"/>
    </source>
</evidence>
<dbReference type="FunFam" id="3.90.70.10:FF:000122">
    <property type="entry name" value="Ubiquitin carboxyl-terminal hydrolase 2"/>
    <property type="match status" value="1"/>
</dbReference>
<feature type="coiled-coil region" evidence="7">
    <location>
        <begin position="1062"/>
        <end position="1089"/>
    </location>
</feature>
<evidence type="ECO:0000313" key="10">
    <source>
        <dbReference type="EMBL" id="CAG8906355.1"/>
    </source>
</evidence>
<dbReference type="GO" id="GO:0004843">
    <property type="term" value="F:cysteine-type deubiquitinase activity"/>
    <property type="evidence" value="ECO:0007669"/>
    <property type="project" value="UniProtKB-EC"/>
</dbReference>
<dbReference type="GO" id="GO:0070628">
    <property type="term" value="F:proteasome binding"/>
    <property type="evidence" value="ECO:0007669"/>
    <property type="project" value="TreeGrafter"/>
</dbReference>
<reference evidence="10" key="1">
    <citation type="submission" date="2021-07" db="EMBL/GenBank/DDBJ databases">
        <authorList>
            <person name="Branca A.L. A."/>
        </authorList>
    </citation>
    <scope>NUCLEOTIDE SEQUENCE</scope>
</reference>
<dbReference type="Pfam" id="PF00443">
    <property type="entry name" value="UCH"/>
    <property type="match status" value="1"/>
</dbReference>
<dbReference type="PANTHER" id="PTHR43982">
    <property type="entry name" value="UBIQUITIN CARBOXYL-TERMINAL HYDROLASE"/>
    <property type="match status" value="1"/>
</dbReference>
<keyword evidence="3" id="KW-0645">Protease</keyword>
<evidence type="ECO:0000256" key="8">
    <source>
        <dbReference type="SAM" id="MobiDB-lite"/>
    </source>
</evidence>
<dbReference type="PROSITE" id="PS00973">
    <property type="entry name" value="USP_2"/>
    <property type="match status" value="1"/>
</dbReference>
<evidence type="ECO:0000256" key="2">
    <source>
        <dbReference type="ARBA" id="ARBA00012759"/>
    </source>
</evidence>
<dbReference type="Pfam" id="PF13446">
    <property type="entry name" value="RPT"/>
    <property type="match status" value="3"/>
</dbReference>
<feature type="region of interest" description="Disordered" evidence="8">
    <location>
        <begin position="1282"/>
        <end position="1325"/>
    </location>
</feature>
<dbReference type="OrthoDB" id="2420415at2759"/>
<accession>A0A9W4KMQ9</accession>
<dbReference type="InterPro" id="IPR044635">
    <property type="entry name" value="UBP14-like"/>
</dbReference>
<evidence type="ECO:0000256" key="4">
    <source>
        <dbReference type="ARBA" id="ARBA00022786"/>
    </source>
</evidence>
<feature type="region of interest" description="Disordered" evidence="8">
    <location>
        <begin position="782"/>
        <end position="891"/>
    </location>
</feature>
<feature type="compositionally biased region" description="Polar residues" evidence="8">
    <location>
        <begin position="1294"/>
        <end position="1312"/>
    </location>
</feature>
<evidence type="ECO:0000256" key="3">
    <source>
        <dbReference type="ARBA" id="ARBA00022670"/>
    </source>
</evidence>
<organism evidence="10 11">
    <name type="scientific">Penicillium egyptiacum</name>
    <dbReference type="NCBI Taxonomy" id="1303716"/>
    <lineage>
        <taxon>Eukaryota</taxon>
        <taxon>Fungi</taxon>
        <taxon>Dikarya</taxon>
        <taxon>Ascomycota</taxon>
        <taxon>Pezizomycotina</taxon>
        <taxon>Eurotiomycetes</taxon>
        <taxon>Eurotiomycetidae</taxon>
        <taxon>Eurotiales</taxon>
        <taxon>Aspergillaceae</taxon>
        <taxon>Penicillium</taxon>
    </lineage>
</organism>
<dbReference type="InterPro" id="IPR018200">
    <property type="entry name" value="USP_CS"/>
</dbReference>
<dbReference type="CDD" id="cd02666">
    <property type="entry name" value="Peptidase_C19J"/>
    <property type="match status" value="1"/>
</dbReference>
<dbReference type="InterPro" id="IPR001394">
    <property type="entry name" value="Peptidase_C19_UCH"/>
</dbReference>
<evidence type="ECO:0000256" key="1">
    <source>
        <dbReference type="ARBA" id="ARBA00000707"/>
    </source>
</evidence>
<dbReference type="PANTHER" id="PTHR43982:SF6">
    <property type="entry name" value="UBIQUITIN CARBOXYL-TERMINAL HYDROLASE 2-RELATED"/>
    <property type="match status" value="1"/>
</dbReference>
<dbReference type="InterPro" id="IPR025305">
    <property type="entry name" value="UCH_repeat_domain"/>
</dbReference>
<dbReference type="GO" id="GO:0016579">
    <property type="term" value="P:protein deubiquitination"/>
    <property type="evidence" value="ECO:0007669"/>
    <property type="project" value="InterPro"/>
</dbReference>
<proteinExistence type="predicted"/>
<dbReference type="PROSITE" id="PS00972">
    <property type="entry name" value="USP_1"/>
    <property type="match status" value="1"/>
</dbReference>
<keyword evidence="7" id="KW-0175">Coiled coil</keyword>
<dbReference type="PROSITE" id="PS50235">
    <property type="entry name" value="USP_3"/>
    <property type="match status" value="1"/>
</dbReference>
<dbReference type="EC" id="3.4.19.12" evidence="2"/>
<dbReference type="Gene3D" id="3.90.70.10">
    <property type="entry name" value="Cysteine proteinases"/>
    <property type="match status" value="2"/>
</dbReference>